<accession>A0A0B5CTX9</accession>
<sequence>MTEYALYKADELLIIGTVDELAVFQKVKRETILFYATPSYRKRTTDKGLRVIRVD</sequence>
<dbReference type="KEGG" id="vg:26636935"/>
<organism evidence="1 2">
    <name type="scientific">Listeria phage vB_LmoS_293</name>
    <dbReference type="NCBI Taxonomy" id="1591073"/>
    <lineage>
        <taxon>Viruses</taxon>
        <taxon>Duplodnaviria</taxon>
        <taxon>Heunggongvirae</taxon>
        <taxon>Uroviricota</taxon>
        <taxon>Caudoviricetes</taxon>
        <taxon>Aquingentivirus</taxon>
        <taxon>Aquingentivirus av293</taxon>
    </lineage>
</organism>
<name>A0A0B5CTX9_9CAUD</name>
<dbReference type="Proteomes" id="UP000031722">
    <property type="component" value="Segment"/>
</dbReference>
<dbReference type="EMBL" id="KP399678">
    <property type="protein sequence ID" value="AJE28115.1"/>
    <property type="molecule type" value="Genomic_DNA"/>
</dbReference>
<dbReference type="RefSeq" id="YP_009210498.1">
    <property type="nucleotide sequence ID" value="NC_028929.1"/>
</dbReference>
<proteinExistence type="predicted"/>
<evidence type="ECO:0000313" key="2">
    <source>
        <dbReference type="Proteomes" id="UP000031722"/>
    </source>
</evidence>
<keyword evidence="2" id="KW-1185">Reference proteome</keyword>
<protein>
    <submittedName>
        <fullName evidence="1">Uncharacterized protein</fullName>
    </submittedName>
</protein>
<gene>
    <name evidence="1" type="ORF">SE25_050</name>
</gene>
<dbReference type="GeneID" id="26636935"/>
<dbReference type="OrthoDB" id="25150at10239"/>
<evidence type="ECO:0000313" key="1">
    <source>
        <dbReference type="EMBL" id="AJE28115.1"/>
    </source>
</evidence>
<reference evidence="1 2" key="1">
    <citation type="journal article" date="2015" name="Genome Announc.">
        <title>Complete Genome Sequences of vB_LmoS_188 and vB_LmoS_293, Two Bacteriophages with Specificity for Listeria monocytogenes Strains of Serotypes 4b and 4e.</title>
        <authorList>
            <person name="Casey A."/>
            <person name="Jordan K."/>
            <person name="Coffey A."/>
            <person name="McAuliffe O."/>
        </authorList>
    </citation>
    <scope>NUCLEOTIDE SEQUENCE [LARGE SCALE GENOMIC DNA]</scope>
</reference>